<keyword evidence="5" id="KW-0597">Phosphoprotein</keyword>
<evidence type="ECO:0000256" key="3">
    <source>
        <dbReference type="ARBA" id="ARBA00012513"/>
    </source>
</evidence>
<dbReference type="InterPro" id="IPR000719">
    <property type="entry name" value="Prot_kinase_dom"/>
</dbReference>
<evidence type="ECO:0000256" key="7">
    <source>
        <dbReference type="ARBA" id="ARBA00022737"/>
    </source>
</evidence>
<comment type="caution">
    <text evidence="17">The sequence shown here is derived from an EMBL/GenBank/DDBJ whole genome shotgun (WGS) entry which is preliminary data.</text>
</comment>
<name>A0A0V0U1H3_9BILA</name>
<feature type="binding site" evidence="14">
    <location>
        <position position="422"/>
    </location>
    <ligand>
        <name>ATP</name>
        <dbReference type="ChEBI" id="CHEBI:30616"/>
    </ligand>
</feature>
<evidence type="ECO:0000256" key="2">
    <source>
        <dbReference type="ARBA" id="ARBA00005354"/>
    </source>
</evidence>
<reference evidence="17 18" key="1">
    <citation type="submission" date="2015-01" db="EMBL/GenBank/DDBJ databases">
        <title>Evolution of Trichinella species and genotypes.</title>
        <authorList>
            <person name="Korhonen P.K."/>
            <person name="Edoardo P."/>
            <person name="Giuseppe L.R."/>
            <person name="Gasser R.B."/>
        </authorList>
    </citation>
    <scope>NUCLEOTIDE SEQUENCE [LARGE SCALE GENOMIC DNA]</scope>
    <source>
        <strain evidence="17">ISS417</strain>
    </source>
</reference>
<gene>
    <name evidence="17" type="primary">Dclk1</name>
    <name evidence="17" type="ORF">T05_13244</name>
</gene>
<keyword evidence="8 14" id="KW-0547">Nucleotide-binding</keyword>
<comment type="similarity">
    <text evidence="2">Belongs to the protein kinase superfamily. CAMK Ser/Thr protein kinase family. CaMK subfamily.</text>
</comment>
<evidence type="ECO:0000256" key="8">
    <source>
        <dbReference type="ARBA" id="ARBA00022741"/>
    </source>
</evidence>
<dbReference type="Proteomes" id="UP000055048">
    <property type="component" value="Unassembled WGS sequence"/>
</dbReference>
<dbReference type="PANTHER" id="PTHR24347">
    <property type="entry name" value="SERINE/THREONINE-PROTEIN KINASE"/>
    <property type="match status" value="1"/>
</dbReference>
<dbReference type="GO" id="GO:0035556">
    <property type="term" value="P:intracellular signal transduction"/>
    <property type="evidence" value="ECO:0007669"/>
    <property type="project" value="InterPro"/>
</dbReference>
<evidence type="ECO:0000256" key="13">
    <source>
        <dbReference type="ARBA" id="ARBA00048679"/>
    </source>
</evidence>
<evidence type="ECO:0000256" key="1">
    <source>
        <dbReference type="ARBA" id="ARBA00001946"/>
    </source>
</evidence>
<dbReference type="AlphaFoldDB" id="A0A0V0U1H3"/>
<feature type="domain" description="Protein kinase" evidence="15">
    <location>
        <begin position="393"/>
        <end position="650"/>
    </location>
</feature>
<keyword evidence="9 17" id="KW-0418">Kinase</keyword>
<dbReference type="GO" id="GO:0007417">
    <property type="term" value="P:central nervous system development"/>
    <property type="evidence" value="ECO:0007669"/>
    <property type="project" value="UniProtKB-ARBA"/>
</dbReference>
<comment type="catalytic activity">
    <reaction evidence="12">
        <text>L-threonyl-[protein] + ATP = O-phospho-L-threonyl-[protein] + ADP + H(+)</text>
        <dbReference type="Rhea" id="RHEA:46608"/>
        <dbReference type="Rhea" id="RHEA-COMP:11060"/>
        <dbReference type="Rhea" id="RHEA-COMP:11605"/>
        <dbReference type="ChEBI" id="CHEBI:15378"/>
        <dbReference type="ChEBI" id="CHEBI:30013"/>
        <dbReference type="ChEBI" id="CHEBI:30616"/>
        <dbReference type="ChEBI" id="CHEBI:61977"/>
        <dbReference type="ChEBI" id="CHEBI:456216"/>
        <dbReference type="EC" id="2.7.11.1"/>
    </reaction>
</comment>
<keyword evidence="7" id="KW-0677">Repeat</keyword>
<dbReference type="Pfam" id="PF03607">
    <property type="entry name" value="DCX"/>
    <property type="match status" value="2"/>
</dbReference>
<dbReference type="FunFam" id="1.10.510.10:FF:000571">
    <property type="entry name" value="Maternal embryonic leucine zipper kinase"/>
    <property type="match status" value="1"/>
</dbReference>
<comment type="cofactor">
    <cofactor evidence="1">
        <name>Mg(2+)</name>
        <dbReference type="ChEBI" id="CHEBI:18420"/>
    </cofactor>
</comment>
<proteinExistence type="inferred from homology"/>
<dbReference type="GO" id="GO:0005524">
    <property type="term" value="F:ATP binding"/>
    <property type="evidence" value="ECO:0007669"/>
    <property type="project" value="UniProtKB-UniRule"/>
</dbReference>
<dbReference type="Pfam" id="PF00069">
    <property type="entry name" value="Pkinase"/>
    <property type="match status" value="1"/>
</dbReference>
<evidence type="ECO:0000313" key="17">
    <source>
        <dbReference type="EMBL" id="KRX45122.1"/>
    </source>
</evidence>
<evidence type="ECO:0000313" key="18">
    <source>
        <dbReference type="Proteomes" id="UP000055048"/>
    </source>
</evidence>
<dbReference type="PROSITE" id="PS50309">
    <property type="entry name" value="DC"/>
    <property type="match status" value="2"/>
</dbReference>
<dbReference type="FunFam" id="3.30.200.20:FF:000042">
    <property type="entry name" value="Aurora kinase A"/>
    <property type="match status" value="1"/>
</dbReference>
<evidence type="ECO:0000256" key="6">
    <source>
        <dbReference type="ARBA" id="ARBA00022679"/>
    </source>
</evidence>
<dbReference type="Gene3D" id="3.10.20.230">
    <property type="entry name" value="Doublecortin domain"/>
    <property type="match status" value="2"/>
</dbReference>
<dbReference type="SMART" id="SM00220">
    <property type="entry name" value="S_TKc"/>
    <property type="match status" value="1"/>
</dbReference>
<dbReference type="EC" id="2.7.11.1" evidence="3"/>
<dbReference type="FunFam" id="3.10.20.230:FF:000001">
    <property type="entry name" value="serine/threonine-protein kinase DCLK1 isoform X1"/>
    <property type="match status" value="1"/>
</dbReference>
<dbReference type="GO" id="GO:0004674">
    <property type="term" value="F:protein serine/threonine kinase activity"/>
    <property type="evidence" value="ECO:0007669"/>
    <property type="project" value="UniProtKB-KW"/>
</dbReference>
<keyword evidence="6" id="KW-0808">Transferase</keyword>
<dbReference type="InterPro" id="IPR008271">
    <property type="entry name" value="Ser/Thr_kinase_AS"/>
</dbReference>
<evidence type="ECO:0000256" key="10">
    <source>
        <dbReference type="ARBA" id="ARBA00022840"/>
    </source>
</evidence>
<evidence type="ECO:0000259" key="15">
    <source>
        <dbReference type="PROSITE" id="PS50011"/>
    </source>
</evidence>
<dbReference type="SUPFAM" id="SSF89837">
    <property type="entry name" value="Doublecortin (DC)"/>
    <property type="match status" value="2"/>
</dbReference>
<dbReference type="EMBL" id="JYDJ01000082">
    <property type="protein sequence ID" value="KRX45122.1"/>
    <property type="molecule type" value="Genomic_DNA"/>
</dbReference>
<evidence type="ECO:0000256" key="14">
    <source>
        <dbReference type="PROSITE-ProRule" id="PRU10141"/>
    </source>
</evidence>
<sequence length="712" mass="80081">MRSAGNVLKPTTCRRDVGAVLPTPARRCTRAKRVRFFRNGDQYFKGIWYALSEDRFRSFDALLEDLNRTLGDLVNLPHGVRCVFSVDGGQRILSLSDLDDGQSYVCSSNDAFKKIDYANVREPVWQYGFTKSGSKPSSLADVATSAGGGPQQPLTAASASNSFVYPKIITVIRNGIKPRRVIRHLLNKRTAKSYEQVLDELSVAVKLDSGAVKKLFTLSGKLVCHLADFFMEEDIFLACGSERMGVDDFYINSAELHNVLLPFRSRHPDTARNRTGAKWNSNADRGSYLTNLNEKFLNSKLIHKNIHILHFIIFENYNLGRKYQNRAIDKAKKAKLLQPNGQNQKDADDDGLSSGMCMSVLFSCSYDFFLTHSETVHTTTKLPCISPVIDDLYSIGRLLGDGSFAVVYHCVERKSEENYAIKIIDKKKCKNKEDIIENEVRLLRKVSHPNIVRLYNSISAEDAHFLILEFVPGGDLFDALVSATTFTEPCASVLTRNLLSALEYLHELYIVHRDVKPENLLIYDYGNGWKYLKLADFGLATEISEPLFDICGTPTYVAPEMLSELGYGLKVDVWAAGVILFIMLCGYPPFVSISGAQEELFESILSGKYTFNKQYWSKISNAAKVLISGMLQLNADDRYSASEVLLHPWIQTGGVVDQDFERMSALAVECIEAEEAEHEKDNEEMKRYYSRRRSMDELSCIAPDVASNSFFS</sequence>
<keyword evidence="4" id="KW-0723">Serine/threonine-protein kinase</keyword>
<dbReference type="PROSITE" id="PS00107">
    <property type="entry name" value="PROTEIN_KINASE_ATP"/>
    <property type="match status" value="1"/>
</dbReference>
<dbReference type="STRING" id="144512.A0A0V0U1H3"/>
<feature type="domain" description="Doublecortin" evidence="16">
    <location>
        <begin position="167"/>
        <end position="250"/>
    </location>
</feature>
<keyword evidence="18" id="KW-1185">Reference proteome</keyword>
<keyword evidence="10 14" id="KW-0067">ATP-binding</keyword>
<accession>A0A0V0U1H3</accession>
<dbReference type="OrthoDB" id="1738954at2759"/>
<dbReference type="InterPro" id="IPR003533">
    <property type="entry name" value="Doublecortin_dom"/>
</dbReference>
<evidence type="ECO:0000256" key="4">
    <source>
        <dbReference type="ARBA" id="ARBA00022527"/>
    </source>
</evidence>
<dbReference type="InterPro" id="IPR011009">
    <property type="entry name" value="Kinase-like_dom_sf"/>
</dbReference>
<comment type="catalytic activity">
    <reaction evidence="13">
        <text>L-seryl-[protein] + ATP = O-phospho-L-seryl-[protein] + ADP + H(+)</text>
        <dbReference type="Rhea" id="RHEA:17989"/>
        <dbReference type="Rhea" id="RHEA-COMP:9863"/>
        <dbReference type="Rhea" id="RHEA-COMP:11604"/>
        <dbReference type="ChEBI" id="CHEBI:15378"/>
        <dbReference type="ChEBI" id="CHEBI:29999"/>
        <dbReference type="ChEBI" id="CHEBI:30616"/>
        <dbReference type="ChEBI" id="CHEBI:83421"/>
        <dbReference type="ChEBI" id="CHEBI:456216"/>
        <dbReference type="EC" id="2.7.11.1"/>
    </reaction>
</comment>
<protein>
    <recommendedName>
        <fullName evidence="3">non-specific serine/threonine protein kinase</fullName>
        <ecNumber evidence="3">2.7.11.1</ecNumber>
    </recommendedName>
    <alternativeName>
        <fullName evidence="11">Doublecortin-like and CAM kinase-like protein</fullName>
    </alternativeName>
</protein>
<dbReference type="Gene3D" id="1.10.510.10">
    <property type="entry name" value="Transferase(Phosphotransferase) domain 1"/>
    <property type="match status" value="1"/>
</dbReference>
<dbReference type="SMART" id="SM00537">
    <property type="entry name" value="DCX"/>
    <property type="match status" value="2"/>
</dbReference>
<dbReference type="InterPro" id="IPR017441">
    <property type="entry name" value="Protein_kinase_ATP_BS"/>
</dbReference>
<dbReference type="SUPFAM" id="SSF56112">
    <property type="entry name" value="Protein kinase-like (PK-like)"/>
    <property type="match status" value="1"/>
</dbReference>
<organism evidence="17 18">
    <name type="scientific">Trichinella murrelli</name>
    <dbReference type="NCBI Taxonomy" id="144512"/>
    <lineage>
        <taxon>Eukaryota</taxon>
        <taxon>Metazoa</taxon>
        <taxon>Ecdysozoa</taxon>
        <taxon>Nematoda</taxon>
        <taxon>Enoplea</taxon>
        <taxon>Dorylaimia</taxon>
        <taxon>Trichinellida</taxon>
        <taxon>Trichinellidae</taxon>
        <taxon>Trichinella</taxon>
    </lineage>
</organism>
<evidence type="ECO:0000256" key="12">
    <source>
        <dbReference type="ARBA" id="ARBA00047899"/>
    </source>
</evidence>
<dbReference type="CDD" id="cd16109">
    <property type="entry name" value="DCX1"/>
    <property type="match status" value="1"/>
</dbReference>
<evidence type="ECO:0000256" key="11">
    <source>
        <dbReference type="ARBA" id="ARBA00031092"/>
    </source>
</evidence>
<dbReference type="PROSITE" id="PS00108">
    <property type="entry name" value="PROTEIN_KINASE_ST"/>
    <property type="match status" value="1"/>
</dbReference>
<feature type="domain" description="Doublecortin" evidence="16">
    <location>
        <begin position="32"/>
        <end position="118"/>
    </location>
</feature>
<dbReference type="InterPro" id="IPR036572">
    <property type="entry name" value="Doublecortin_dom_sf"/>
</dbReference>
<evidence type="ECO:0000259" key="16">
    <source>
        <dbReference type="PROSITE" id="PS50309"/>
    </source>
</evidence>
<evidence type="ECO:0000256" key="9">
    <source>
        <dbReference type="ARBA" id="ARBA00022777"/>
    </source>
</evidence>
<evidence type="ECO:0000256" key="5">
    <source>
        <dbReference type="ARBA" id="ARBA00022553"/>
    </source>
</evidence>
<dbReference type="PROSITE" id="PS50011">
    <property type="entry name" value="PROTEIN_KINASE_DOM"/>
    <property type="match status" value="1"/>
</dbReference>